<feature type="non-terminal residue" evidence="3">
    <location>
        <position position="178"/>
    </location>
</feature>
<gene>
    <name evidence="3" type="ORF">S01H1_10445</name>
</gene>
<dbReference type="Gene3D" id="3.40.190.10">
    <property type="entry name" value="Periplasmic binding protein-like II"/>
    <property type="match status" value="2"/>
</dbReference>
<dbReference type="Pfam" id="PF00497">
    <property type="entry name" value="SBP_bac_3"/>
    <property type="match status" value="1"/>
</dbReference>
<dbReference type="PANTHER" id="PTHR35936">
    <property type="entry name" value="MEMBRANE-BOUND LYTIC MUREIN TRANSGLYCOSYLASE F"/>
    <property type="match status" value="1"/>
</dbReference>
<dbReference type="AlphaFoldDB" id="X0S942"/>
<dbReference type="EMBL" id="BARS01005327">
    <property type="protein sequence ID" value="GAF71716.1"/>
    <property type="molecule type" value="Genomic_DNA"/>
</dbReference>
<comment type="caution">
    <text evidence="3">The sequence shown here is derived from an EMBL/GenBank/DDBJ whole genome shotgun (WGS) entry which is preliminary data.</text>
</comment>
<evidence type="ECO:0000313" key="3">
    <source>
        <dbReference type="EMBL" id="GAF71716.1"/>
    </source>
</evidence>
<evidence type="ECO:0000259" key="2">
    <source>
        <dbReference type="Pfam" id="PF00497"/>
    </source>
</evidence>
<feature type="domain" description="Solute-binding protein family 3/N-terminal" evidence="2">
    <location>
        <begin position="28"/>
        <end position="123"/>
    </location>
</feature>
<sequence>MRKGLLVFLFCLFLQWNLAPPVCAAGRLKVGVHDNQPLAFVDADGQAKGFIIDILEYIGAKEGWRLEYIPGSLTECLERLRKGEIDLAVGIEYSRERNEVYDFSYEYIFSDWGVVYTQEGSDINQIVNLDNKKIAVVHGDIHYHNLRNLAKQLKLKCRFVEAYEYDAVLELIARKKVD</sequence>
<name>X0S942_9ZZZZ</name>
<organism evidence="3">
    <name type="scientific">marine sediment metagenome</name>
    <dbReference type="NCBI Taxonomy" id="412755"/>
    <lineage>
        <taxon>unclassified sequences</taxon>
        <taxon>metagenomes</taxon>
        <taxon>ecological metagenomes</taxon>
    </lineage>
</organism>
<reference evidence="3" key="1">
    <citation type="journal article" date="2014" name="Front. Microbiol.">
        <title>High frequency of phylogenetically diverse reductive dehalogenase-homologous genes in deep subseafloor sedimentary metagenomes.</title>
        <authorList>
            <person name="Kawai M."/>
            <person name="Futagami T."/>
            <person name="Toyoda A."/>
            <person name="Takaki Y."/>
            <person name="Nishi S."/>
            <person name="Hori S."/>
            <person name="Arai W."/>
            <person name="Tsubouchi T."/>
            <person name="Morono Y."/>
            <person name="Uchiyama I."/>
            <person name="Ito T."/>
            <person name="Fujiyama A."/>
            <person name="Inagaki F."/>
            <person name="Takami H."/>
        </authorList>
    </citation>
    <scope>NUCLEOTIDE SEQUENCE</scope>
    <source>
        <strain evidence="3">Expedition CK06-06</strain>
    </source>
</reference>
<proteinExistence type="predicted"/>
<dbReference type="SUPFAM" id="SSF53850">
    <property type="entry name" value="Periplasmic binding protein-like II"/>
    <property type="match status" value="1"/>
</dbReference>
<evidence type="ECO:0000256" key="1">
    <source>
        <dbReference type="ARBA" id="ARBA00022729"/>
    </source>
</evidence>
<dbReference type="InterPro" id="IPR001638">
    <property type="entry name" value="Solute-binding_3/MltF_N"/>
</dbReference>
<accession>X0S942</accession>
<keyword evidence="1" id="KW-0732">Signal</keyword>
<protein>
    <recommendedName>
        <fullName evidence="2">Solute-binding protein family 3/N-terminal domain-containing protein</fullName>
    </recommendedName>
</protein>